<evidence type="ECO:0000256" key="3">
    <source>
        <dbReference type="ARBA" id="ARBA00022722"/>
    </source>
</evidence>
<dbReference type="PANTHER" id="PTHR34137">
    <property type="entry name" value="EXODEOXYRIBONUCLEASE 7 SMALL SUBUNIT"/>
    <property type="match status" value="1"/>
</dbReference>
<evidence type="ECO:0000313" key="9">
    <source>
        <dbReference type="Proteomes" id="UP000446866"/>
    </source>
</evidence>
<dbReference type="GO" id="GO:0008855">
    <property type="term" value="F:exodeoxyribonuclease VII activity"/>
    <property type="evidence" value="ECO:0007669"/>
    <property type="project" value="UniProtKB-UniRule"/>
</dbReference>
<dbReference type="PANTHER" id="PTHR34137:SF1">
    <property type="entry name" value="EXODEOXYRIBONUCLEASE 7 SMALL SUBUNIT"/>
    <property type="match status" value="1"/>
</dbReference>
<dbReference type="GO" id="GO:0009318">
    <property type="term" value="C:exodeoxyribonuclease VII complex"/>
    <property type="evidence" value="ECO:0007669"/>
    <property type="project" value="UniProtKB-UniRule"/>
</dbReference>
<evidence type="ECO:0000256" key="2">
    <source>
        <dbReference type="ARBA" id="ARBA00022490"/>
    </source>
</evidence>
<dbReference type="NCBIfam" id="TIGR01280">
    <property type="entry name" value="xseB"/>
    <property type="match status" value="1"/>
</dbReference>
<gene>
    <name evidence="6 8" type="primary">xseB</name>
    <name evidence="8" type="ORF">D0435_05725</name>
</gene>
<evidence type="ECO:0000256" key="4">
    <source>
        <dbReference type="ARBA" id="ARBA00022801"/>
    </source>
</evidence>
<evidence type="ECO:0000256" key="7">
    <source>
        <dbReference type="SAM" id="Coils"/>
    </source>
</evidence>
<evidence type="ECO:0000256" key="6">
    <source>
        <dbReference type="HAMAP-Rule" id="MF_00337"/>
    </source>
</evidence>
<evidence type="ECO:0000256" key="5">
    <source>
        <dbReference type="ARBA" id="ARBA00022839"/>
    </source>
</evidence>
<reference evidence="8 9" key="1">
    <citation type="submission" date="2018-08" db="EMBL/GenBank/DDBJ databases">
        <title>Murine metabolic-syndrome-specific gut microbial biobank.</title>
        <authorList>
            <person name="Liu C."/>
        </authorList>
    </citation>
    <scope>NUCLEOTIDE SEQUENCE [LARGE SCALE GENOMIC DNA]</scope>
    <source>
        <strain evidence="8 9">28</strain>
    </source>
</reference>
<dbReference type="Pfam" id="PF02609">
    <property type="entry name" value="Exonuc_VII_S"/>
    <property type="match status" value="1"/>
</dbReference>
<keyword evidence="3 6" id="KW-0540">Nuclease</keyword>
<dbReference type="SUPFAM" id="SSF116842">
    <property type="entry name" value="XseB-like"/>
    <property type="match status" value="1"/>
</dbReference>
<dbReference type="EC" id="3.1.11.6" evidence="6"/>
<comment type="catalytic activity">
    <reaction evidence="6">
        <text>Exonucleolytic cleavage in either 5'- to 3'- or 3'- to 5'-direction to yield nucleoside 5'-phosphates.</text>
        <dbReference type="EC" id="3.1.11.6"/>
    </reaction>
</comment>
<dbReference type="EMBL" id="QXWK01000009">
    <property type="protein sequence ID" value="NBH61149.1"/>
    <property type="molecule type" value="Genomic_DNA"/>
</dbReference>
<comment type="subcellular location">
    <subcellularLocation>
        <location evidence="6">Cytoplasm</location>
    </subcellularLocation>
</comment>
<accession>A0A845QGY9</accession>
<dbReference type="AlphaFoldDB" id="A0A845QGY9"/>
<dbReference type="GO" id="GO:0006308">
    <property type="term" value="P:DNA catabolic process"/>
    <property type="evidence" value="ECO:0007669"/>
    <property type="project" value="UniProtKB-UniRule"/>
</dbReference>
<feature type="coiled-coil region" evidence="7">
    <location>
        <begin position="21"/>
        <end position="72"/>
    </location>
</feature>
<proteinExistence type="inferred from homology"/>
<dbReference type="PIRSF" id="PIRSF006488">
    <property type="entry name" value="Exonuc_VII_S"/>
    <property type="match status" value="1"/>
</dbReference>
<comment type="subunit">
    <text evidence="6">Heterooligomer composed of large and small subunits.</text>
</comment>
<dbReference type="InterPro" id="IPR037004">
    <property type="entry name" value="Exonuc_VII_ssu_sf"/>
</dbReference>
<dbReference type="Gene3D" id="1.10.287.1040">
    <property type="entry name" value="Exonuclease VII, small subunit"/>
    <property type="match status" value="1"/>
</dbReference>
<evidence type="ECO:0000313" key="8">
    <source>
        <dbReference type="EMBL" id="NBH61149.1"/>
    </source>
</evidence>
<dbReference type="GO" id="GO:0005829">
    <property type="term" value="C:cytosol"/>
    <property type="evidence" value="ECO:0007669"/>
    <property type="project" value="TreeGrafter"/>
</dbReference>
<comment type="function">
    <text evidence="6">Bidirectionally degrades single-stranded DNA into large acid-insoluble oligonucleotides, which are then degraded further into small acid-soluble oligonucleotides.</text>
</comment>
<organism evidence="8 9">
    <name type="scientific">Anaerotruncus colihominis</name>
    <dbReference type="NCBI Taxonomy" id="169435"/>
    <lineage>
        <taxon>Bacteria</taxon>
        <taxon>Bacillati</taxon>
        <taxon>Bacillota</taxon>
        <taxon>Clostridia</taxon>
        <taxon>Eubacteriales</taxon>
        <taxon>Oscillospiraceae</taxon>
        <taxon>Anaerotruncus</taxon>
    </lineage>
</organism>
<dbReference type="HAMAP" id="MF_00337">
    <property type="entry name" value="Exonuc_7_S"/>
    <property type="match status" value="1"/>
</dbReference>
<keyword evidence="7" id="KW-0175">Coiled coil</keyword>
<sequence length="73" mass="8578">MQDYRNRRKSAMNQGNFEKALRELQTMAEKIKAQDTSLEEAISCYEEGMKYYKTCSDILEQAKQKIETFEGEV</sequence>
<keyword evidence="5 6" id="KW-0269">Exonuclease</keyword>
<evidence type="ECO:0000256" key="1">
    <source>
        <dbReference type="ARBA" id="ARBA00009998"/>
    </source>
</evidence>
<keyword evidence="9" id="KW-1185">Reference proteome</keyword>
<comment type="caution">
    <text evidence="8">The sequence shown here is derived from an EMBL/GenBank/DDBJ whole genome shotgun (WGS) entry which is preliminary data.</text>
</comment>
<comment type="similarity">
    <text evidence="1 6">Belongs to the XseB family.</text>
</comment>
<name>A0A845QGY9_9FIRM</name>
<dbReference type="InterPro" id="IPR003761">
    <property type="entry name" value="Exonuc_VII_S"/>
</dbReference>
<protein>
    <recommendedName>
        <fullName evidence="6">Exodeoxyribonuclease 7 small subunit</fullName>
        <ecNumber evidence="6">3.1.11.6</ecNumber>
    </recommendedName>
    <alternativeName>
        <fullName evidence="6">Exodeoxyribonuclease VII small subunit</fullName>
        <shortName evidence="6">Exonuclease VII small subunit</shortName>
    </alternativeName>
</protein>
<keyword evidence="4 6" id="KW-0378">Hydrolase</keyword>
<keyword evidence="2 6" id="KW-0963">Cytoplasm</keyword>
<dbReference type="Proteomes" id="UP000446866">
    <property type="component" value="Unassembled WGS sequence"/>
</dbReference>